<evidence type="ECO:0000256" key="1">
    <source>
        <dbReference type="SAM" id="MobiDB-lite"/>
    </source>
</evidence>
<dbReference type="InterPro" id="IPR013491">
    <property type="entry name" value="Tape_meas_N"/>
</dbReference>
<evidence type="ECO:0000313" key="5">
    <source>
        <dbReference type="Proteomes" id="UP000008563"/>
    </source>
</evidence>
<feature type="transmembrane region" description="Helical" evidence="2">
    <location>
        <begin position="341"/>
        <end position="364"/>
    </location>
</feature>
<accession>D3H792</accession>
<keyword evidence="2" id="KW-1133">Transmembrane helix</keyword>
<protein>
    <submittedName>
        <fullName evidence="4">Tail length tape measure protein</fullName>
    </submittedName>
</protein>
<feature type="transmembrane region" description="Helical" evidence="2">
    <location>
        <begin position="428"/>
        <end position="449"/>
    </location>
</feature>
<dbReference type="OrthoDB" id="1677957at2"/>
<dbReference type="HOGENOM" id="CLU_014820_0_0_9"/>
<feature type="compositionally biased region" description="Gly residues" evidence="1">
    <location>
        <begin position="722"/>
        <end position="736"/>
    </location>
</feature>
<name>D3H792_STRM6</name>
<feature type="domain" description="Tape measure protein N-terminal" evidence="3">
    <location>
        <begin position="129"/>
        <end position="316"/>
    </location>
</feature>
<sequence>MILLANIQTTMSLTDRVTGTLNKIYATMERVKNAGSGIDKAMKAQESAMKKAGDSGQYFVNKAGRVVDVNGRFVSSATLAAAGLKKEELALRDLGNASNNASNKLSRLVSLKGLLKTALAGIAVGVITKQAIGMSDEYANMHARLDMIRDGMQTTEELQKSIYTSAQRTGSAYTTMANGVAKMRMQAGDVFQNNGETIAFLETMNKSFVVGGASIEEQKSAMLQLTQAMASGKLQGDELRSLAETSPALIQAIANKLGVSRGEVKKLGAEGKITADIVKTAMLEASDAIDQQFRNMPMTWGRAWQNFLNFVTKALEPISIKINQIVNSSAFQQFAQIVATVLQYVVQAVIFAMDMIGAVLNMLAPIAQFVIDNWSVIQPIIIAVAIAIGTYIVAMNAAEIATKLFSIATNVAKTAMAGFNAVMAMNPIMLIVMAVIILIGLFYALVAWFNNLTGAAVSATGIIMGAIFALGMIIWNILIGIVNVAIGVINMILQGVFFLVNTSIAFWMFLYQAILTILIGILDFIDWFVTGAVNLWNEMSFQVQSAWYDIAQGGRDMAVAIAGFVDSMVNSVIGAVEGMINSVLGGFNKMIGFLNGFGLNLSAVGTVSLGRTNFAGDIANAIDSMEKPVKKTFEGLHLADGLKQYKASLETPHLDTPQLGYLEFGSVGEAFNNGYKFGQGIDKAVGGFFKGAGDSNGAGNNFLGDQGTTPYELSPANSAPGQGDGGQGGGGGGHNPTGGKLDEVGKIKDEIKLDDEYIKLIKDVATMKWQQNFITLKPEIVTNIDSINNAGQYANVLDDLNATIVDALNNGADGLMAY</sequence>
<organism evidence="4 5">
    <name type="scientific">Streptococcus mitis (strain B6)</name>
    <dbReference type="NCBI Taxonomy" id="365659"/>
    <lineage>
        <taxon>Bacteria</taxon>
        <taxon>Bacillati</taxon>
        <taxon>Bacillota</taxon>
        <taxon>Bacilli</taxon>
        <taxon>Lactobacillales</taxon>
        <taxon>Streptococcaceae</taxon>
        <taxon>Streptococcus</taxon>
        <taxon>Streptococcus mitis group</taxon>
    </lineage>
</organism>
<dbReference type="EMBL" id="FN568063">
    <property type="protein sequence ID" value="CBJ21734.1"/>
    <property type="molecule type" value="Genomic_DNA"/>
</dbReference>
<evidence type="ECO:0000313" key="4">
    <source>
        <dbReference type="EMBL" id="CBJ21734.1"/>
    </source>
</evidence>
<feature type="transmembrane region" description="Helical" evidence="2">
    <location>
        <begin position="455"/>
        <end position="474"/>
    </location>
</feature>
<feature type="compositionally biased region" description="Polar residues" evidence="1">
    <location>
        <begin position="706"/>
        <end position="720"/>
    </location>
</feature>
<dbReference type="KEGG" id="smb:smi_0462"/>
<gene>
    <name evidence="4" type="ordered locus">smi_0462</name>
</gene>
<proteinExistence type="predicted"/>
<feature type="transmembrane region" description="Helical" evidence="2">
    <location>
        <begin position="481"/>
        <end position="500"/>
    </location>
</feature>
<evidence type="ECO:0000259" key="3">
    <source>
        <dbReference type="Pfam" id="PF20155"/>
    </source>
</evidence>
<feature type="transmembrane region" description="Helical" evidence="2">
    <location>
        <begin position="376"/>
        <end position="394"/>
    </location>
</feature>
<dbReference type="PATRIC" id="fig|365659.3.peg.456"/>
<reference evidence="4 5" key="1">
    <citation type="journal article" date="2010" name="PLoS ONE">
        <title>The genome of Streptococcus mitis B6--what is a commensal?</title>
        <authorList>
            <person name="Denapaite D."/>
            <person name="Brueckner R."/>
            <person name="Nuhn M."/>
            <person name="Reichmann P."/>
            <person name="Henrich B."/>
            <person name="Maurer P."/>
            <person name="Schaehle Y."/>
            <person name="Selbmann P."/>
            <person name="Zimmermann W."/>
            <person name="Wambutt R."/>
            <person name="Hakenbeck R."/>
        </authorList>
    </citation>
    <scope>NUCLEOTIDE SEQUENCE [LARGE SCALE GENOMIC DNA]</scope>
    <source>
        <strain evidence="4 5">B6</strain>
    </source>
</reference>
<keyword evidence="2" id="KW-0472">Membrane</keyword>
<dbReference type="AlphaFoldDB" id="D3H792"/>
<feature type="transmembrane region" description="Helical" evidence="2">
    <location>
        <begin position="506"/>
        <end position="529"/>
    </location>
</feature>
<evidence type="ECO:0000256" key="2">
    <source>
        <dbReference type="SAM" id="Phobius"/>
    </source>
</evidence>
<keyword evidence="2" id="KW-0812">Transmembrane</keyword>
<feature type="region of interest" description="Disordered" evidence="1">
    <location>
        <begin position="700"/>
        <end position="742"/>
    </location>
</feature>
<dbReference type="NCBIfam" id="TIGR02675">
    <property type="entry name" value="tape_meas_nterm"/>
    <property type="match status" value="1"/>
</dbReference>
<dbReference type="Proteomes" id="UP000008563">
    <property type="component" value="Chromosome"/>
</dbReference>
<dbReference type="STRING" id="365659.smi_0462"/>
<dbReference type="Pfam" id="PF20155">
    <property type="entry name" value="TMP_3"/>
    <property type="match status" value="1"/>
</dbReference>
<dbReference type="eggNOG" id="COG5281">
    <property type="taxonomic scope" value="Bacteria"/>
</dbReference>